<evidence type="ECO:0008006" key="3">
    <source>
        <dbReference type="Google" id="ProtNLM"/>
    </source>
</evidence>
<dbReference type="Proteomes" id="UP000054270">
    <property type="component" value="Unassembled WGS sequence"/>
</dbReference>
<organism evidence="1 2">
    <name type="scientific">Hypholoma sublateritium (strain FD-334 SS-4)</name>
    <dbReference type="NCBI Taxonomy" id="945553"/>
    <lineage>
        <taxon>Eukaryota</taxon>
        <taxon>Fungi</taxon>
        <taxon>Dikarya</taxon>
        <taxon>Basidiomycota</taxon>
        <taxon>Agaricomycotina</taxon>
        <taxon>Agaricomycetes</taxon>
        <taxon>Agaricomycetidae</taxon>
        <taxon>Agaricales</taxon>
        <taxon>Agaricineae</taxon>
        <taxon>Strophariaceae</taxon>
        <taxon>Hypholoma</taxon>
    </lineage>
</organism>
<evidence type="ECO:0000313" key="1">
    <source>
        <dbReference type="EMBL" id="KJA13800.1"/>
    </source>
</evidence>
<proteinExistence type="predicted"/>
<protein>
    <recommendedName>
        <fullName evidence="3">F-box domain-containing protein</fullName>
    </recommendedName>
</protein>
<sequence length="254" mass="28384">MEKPTKLSLDVLGYIADILGADRQHPQDRRITGWSTVDALKRLSLTCKFMFPICRRHLFADIRFSFSSPFQQRTGFSEFLLLHPIIATHYAKSLYLDAGQPFSASDYDLLQIMSDSSSLTSIEISSADWNVLLDRESSAFLSLIQIPTLQHLTLRSVDNFPAAALSLCCALTELALYGINYVAPPNTSSSTDDGMQSPLANVTTLELFHSTDRDKYNNTLATLMNSICRIAFDHLKEVLLEITTRAEFLNCTSS</sequence>
<evidence type="ECO:0000313" key="2">
    <source>
        <dbReference type="Proteomes" id="UP000054270"/>
    </source>
</evidence>
<accession>A0A0D2NZE8</accession>
<gene>
    <name evidence="1" type="ORF">HYPSUDRAFT_220752</name>
</gene>
<name>A0A0D2NZE8_HYPSF</name>
<dbReference type="STRING" id="945553.A0A0D2NZE8"/>
<dbReference type="AlphaFoldDB" id="A0A0D2NZE8"/>
<reference evidence="2" key="1">
    <citation type="submission" date="2014-04" db="EMBL/GenBank/DDBJ databases">
        <title>Evolutionary Origins and Diversification of the Mycorrhizal Mutualists.</title>
        <authorList>
            <consortium name="DOE Joint Genome Institute"/>
            <consortium name="Mycorrhizal Genomics Consortium"/>
            <person name="Kohler A."/>
            <person name="Kuo A."/>
            <person name="Nagy L.G."/>
            <person name="Floudas D."/>
            <person name="Copeland A."/>
            <person name="Barry K.W."/>
            <person name="Cichocki N."/>
            <person name="Veneault-Fourrey C."/>
            <person name="LaButti K."/>
            <person name="Lindquist E.A."/>
            <person name="Lipzen A."/>
            <person name="Lundell T."/>
            <person name="Morin E."/>
            <person name="Murat C."/>
            <person name="Riley R."/>
            <person name="Ohm R."/>
            <person name="Sun H."/>
            <person name="Tunlid A."/>
            <person name="Henrissat B."/>
            <person name="Grigoriev I.V."/>
            <person name="Hibbett D.S."/>
            <person name="Martin F."/>
        </authorList>
    </citation>
    <scope>NUCLEOTIDE SEQUENCE [LARGE SCALE GENOMIC DNA]</scope>
    <source>
        <strain evidence="2">FD-334 SS-4</strain>
    </source>
</reference>
<keyword evidence="2" id="KW-1185">Reference proteome</keyword>
<dbReference type="EMBL" id="KN817713">
    <property type="protein sequence ID" value="KJA13800.1"/>
    <property type="molecule type" value="Genomic_DNA"/>
</dbReference>